<name>A0A6J4HM26_9PROT</name>
<feature type="non-terminal residue" evidence="2">
    <location>
        <position position="70"/>
    </location>
</feature>
<feature type="region of interest" description="Disordered" evidence="1">
    <location>
        <begin position="32"/>
        <end position="70"/>
    </location>
</feature>
<protein>
    <submittedName>
        <fullName evidence="2">Uncharacterized protein</fullName>
    </submittedName>
</protein>
<accession>A0A6J4HM26</accession>
<sequence>GAGAPARRTHPPSPRRRLRQQVRPFAAEAAADALGDLRSVSGAADGRGRSLQRGMVGRGGEDHSAHPAAV</sequence>
<feature type="non-terminal residue" evidence="2">
    <location>
        <position position="1"/>
    </location>
</feature>
<feature type="region of interest" description="Disordered" evidence="1">
    <location>
        <begin position="1"/>
        <end position="20"/>
    </location>
</feature>
<gene>
    <name evidence="2" type="ORF">AVDCRST_MAG27-603</name>
</gene>
<evidence type="ECO:0000256" key="1">
    <source>
        <dbReference type="SAM" id="MobiDB-lite"/>
    </source>
</evidence>
<dbReference type="AlphaFoldDB" id="A0A6J4HM26"/>
<feature type="compositionally biased region" description="Basic and acidic residues" evidence="1">
    <location>
        <begin position="59"/>
        <end position="70"/>
    </location>
</feature>
<evidence type="ECO:0000313" key="2">
    <source>
        <dbReference type="EMBL" id="CAA9226360.1"/>
    </source>
</evidence>
<proteinExistence type="predicted"/>
<dbReference type="EMBL" id="CADCTD010000024">
    <property type="protein sequence ID" value="CAA9226360.1"/>
    <property type="molecule type" value="Genomic_DNA"/>
</dbReference>
<reference evidence="2" key="1">
    <citation type="submission" date="2020-02" db="EMBL/GenBank/DDBJ databases">
        <authorList>
            <person name="Meier V. D."/>
        </authorList>
    </citation>
    <scope>NUCLEOTIDE SEQUENCE</scope>
    <source>
        <strain evidence="2">AVDCRST_MAG27</strain>
    </source>
</reference>
<organism evidence="2">
    <name type="scientific">uncultured Craurococcus sp</name>
    <dbReference type="NCBI Taxonomy" id="1135998"/>
    <lineage>
        <taxon>Bacteria</taxon>
        <taxon>Pseudomonadati</taxon>
        <taxon>Pseudomonadota</taxon>
        <taxon>Alphaproteobacteria</taxon>
        <taxon>Acetobacterales</taxon>
        <taxon>Acetobacteraceae</taxon>
        <taxon>Craurococcus</taxon>
        <taxon>environmental samples</taxon>
    </lineage>
</organism>
<feature type="compositionally biased region" description="Basic residues" evidence="1">
    <location>
        <begin position="7"/>
        <end position="20"/>
    </location>
</feature>